<dbReference type="PANTHER" id="PTHR43213:SF5">
    <property type="entry name" value="BIFUNCTIONAL DTTP_UTP PYROPHOSPHATASE_METHYLTRANSFERASE PROTEIN-RELATED"/>
    <property type="match status" value="1"/>
</dbReference>
<dbReference type="GO" id="GO:0009117">
    <property type="term" value="P:nucleotide metabolic process"/>
    <property type="evidence" value="ECO:0007669"/>
    <property type="project" value="UniProtKB-KW"/>
</dbReference>
<dbReference type="Gene3D" id="3.90.950.10">
    <property type="match status" value="1"/>
</dbReference>
<feature type="active site" description="Proton acceptor" evidence="3">
    <location>
        <position position="87"/>
    </location>
</feature>
<dbReference type="Proteomes" id="UP000644115">
    <property type="component" value="Unassembled WGS sequence"/>
</dbReference>
<dbReference type="Pfam" id="PF02545">
    <property type="entry name" value="Maf"/>
    <property type="match status" value="1"/>
</dbReference>
<keyword evidence="3" id="KW-0546">Nucleotide metabolism</keyword>
<comment type="caution">
    <text evidence="4">The sequence shown here is derived from an EMBL/GenBank/DDBJ whole genome shotgun (WGS) entry which is preliminary data.</text>
</comment>
<evidence type="ECO:0000256" key="1">
    <source>
        <dbReference type="ARBA" id="ARBA00001968"/>
    </source>
</evidence>
<dbReference type="EMBL" id="JACRWC010000049">
    <property type="protein sequence ID" value="MBC5999086.1"/>
    <property type="molecule type" value="Genomic_DNA"/>
</dbReference>
<dbReference type="PANTHER" id="PTHR43213">
    <property type="entry name" value="BIFUNCTIONAL DTTP/UTP PYROPHOSPHATASE/METHYLTRANSFERASE PROTEIN-RELATED"/>
    <property type="match status" value="1"/>
</dbReference>
<dbReference type="NCBIfam" id="TIGR00172">
    <property type="entry name" value="maf"/>
    <property type="match status" value="1"/>
</dbReference>
<reference evidence="4" key="1">
    <citation type="submission" date="2020-08" db="EMBL/GenBank/DDBJ databases">
        <authorList>
            <person name="Liu C."/>
            <person name="Sun Q."/>
        </authorList>
    </citation>
    <scope>NUCLEOTIDE SEQUENCE</scope>
    <source>
        <strain evidence="4">BX16</strain>
    </source>
</reference>
<dbReference type="HAMAP" id="MF_00528">
    <property type="entry name" value="Maf"/>
    <property type="match status" value="1"/>
</dbReference>
<comment type="catalytic activity">
    <reaction evidence="3">
        <text>UTP + H2O = UMP + diphosphate + H(+)</text>
        <dbReference type="Rhea" id="RHEA:29395"/>
        <dbReference type="ChEBI" id="CHEBI:15377"/>
        <dbReference type="ChEBI" id="CHEBI:15378"/>
        <dbReference type="ChEBI" id="CHEBI:33019"/>
        <dbReference type="ChEBI" id="CHEBI:46398"/>
        <dbReference type="ChEBI" id="CHEBI:57865"/>
        <dbReference type="EC" id="3.6.1.9"/>
    </reaction>
</comment>
<dbReference type="SUPFAM" id="SSF52972">
    <property type="entry name" value="ITPase-like"/>
    <property type="match status" value="1"/>
</dbReference>
<keyword evidence="2 3" id="KW-0378">Hydrolase</keyword>
<comment type="catalytic activity">
    <reaction evidence="3">
        <text>dTTP + H2O = dTMP + diphosphate + H(+)</text>
        <dbReference type="Rhea" id="RHEA:28534"/>
        <dbReference type="ChEBI" id="CHEBI:15377"/>
        <dbReference type="ChEBI" id="CHEBI:15378"/>
        <dbReference type="ChEBI" id="CHEBI:33019"/>
        <dbReference type="ChEBI" id="CHEBI:37568"/>
        <dbReference type="ChEBI" id="CHEBI:63528"/>
        <dbReference type="EC" id="3.6.1.9"/>
    </reaction>
</comment>
<comment type="cofactor">
    <cofactor evidence="1 3">
        <name>a divalent metal cation</name>
        <dbReference type="ChEBI" id="CHEBI:60240"/>
    </cofactor>
</comment>
<evidence type="ECO:0000256" key="3">
    <source>
        <dbReference type="HAMAP-Rule" id="MF_00528"/>
    </source>
</evidence>
<comment type="subcellular location">
    <subcellularLocation>
        <location evidence="3">Cytoplasm</location>
    </subcellularLocation>
</comment>
<dbReference type="InterPro" id="IPR003697">
    <property type="entry name" value="Maf-like"/>
</dbReference>
<sequence length="202" mass="22863">MKTIILASSSPRRIEMIKQHGLDPIIQPSDVSETLPFPMEPQIAVMYLALKKALHAGNQRKVIAQANPEHPLLCREKGEPSHILAADTIVVFDDKIIGKPKSREEAFQTLRMLRKNPHHVITGVCVIDLQTGSKTCFYDTSTVYFTDYSDEELQAYVNTREPYDKAGGYAIQGTFGKYVDHIEGDRDNIVGLPWYRVEKFLD</sequence>
<dbReference type="PIRSF" id="PIRSF006305">
    <property type="entry name" value="Maf"/>
    <property type="match status" value="1"/>
</dbReference>
<keyword evidence="5" id="KW-1185">Reference proteome</keyword>
<gene>
    <name evidence="4" type="primary">maf</name>
    <name evidence="4" type="ORF">H8876_03615</name>
</gene>
<evidence type="ECO:0000313" key="4">
    <source>
        <dbReference type="EMBL" id="MBC5999086.1"/>
    </source>
</evidence>
<dbReference type="RefSeq" id="WP_283241745.1">
    <property type="nucleotide sequence ID" value="NZ_JACRWC010000049.1"/>
</dbReference>
<evidence type="ECO:0000256" key="2">
    <source>
        <dbReference type="ARBA" id="ARBA00022801"/>
    </source>
</evidence>
<dbReference type="InterPro" id="IPR029001">
    <property type="entry name" value="ITPase-like_fam"/>
</dbReference>
<feature type="site" description="Important for substrate specificity" evidence="3">
    <location>
        <position position="12"/>
    </location>
</feature>
<comment type="caution">
    <text evidence="3">Lacks conserved residue(s) required for the propagation of feature annotation.</text>
</comment>
<dbReference type="GO" id="GO:0047429">
    <property type="term" value="F:nucleoside triphosphate diphosphatase activity"/>
    <property type="evidence" value="ECO:0007669"/>
    <property type="project" value="UniProtKB-EC"/>
</dbReference>
<protein>
    <recommendedName>
        <fullName evidence="3">dTTP/UTP pyrophosphatase</fullName>
        <shortName evidence="3">dTTPase/UTPase</shortName>
        <ecNumber evidence="3">3.6.1.9</ecNumber>
    </recommendedName>
    <alternativeName>
        <fullName evidence="3">Nucleoside triphosphate pyrophosphatase</fullName>
    </alternativeName>
    <alternativeName>
        <fullName evidence="3">Nucleotide pyrophosphatase</fullName>
        <shortName evidence="3">Nucleotide PPase</shortName>
    </alternativeName>
</protein>
<proteinExistence type="inferred from homology"/>
<comment type="similarity">
    <text evidence="3">Belongs to the Maf family. YhdE subfamily.</text>
</comment>
<comment type="function">
    <text evidence="3">Nucleoside triphosphate pyrophosphatase that hydrolyzes dTTP and UTP. May have a dual role in cell division arrest and in preventing the incorporation of modified nucleotides into cellular nucleic acids.</text>
</comment>
<evidence type="ECO:0000313" key="5">
    <source>
        <dbReference type="Proteomes" id="UP000644115"/>
    </source>
</evidence>
<accession>A0A923NDE8</accession>
<name>A0A923NDE8_9FIRM</name>
<feature type="site" description="Important for substrate specificity" evidence="3">
    <location>
        <position position="88"/>
    </location>
</feature>
<organism evidence="4 5">
    <name type="scientific">Lentihominibacter faecis</name>
    <dbReference type="NCBI Taxonomy" id="2764712"/>
    <lineage>
        <taxon>Bacteria</taxon>
        <taxon>Bacillati</taxon>
        <taxon>Bacillota</taxon>
        <taxon>Clostridia</taxon>
        <taxon>Peptostreptococcales</taxon>
        <taxon>Anaerovoracaceae</taxon>
        <taxon>Lentihominibacter</taxon>
    </lineage>
</organism>
<dbReference type="CDD" id="cd00555">
    <property type="entry name" value="Maf"/>
    <property type="match status" value="1"/>
</dbReference>
<keyword evidence="3" id="KW-0963">Cytoplasm</keyword>
<dbReference type="EC" id="3.6.1.9" evidence="3"/>
<dbReference type="AlphaFoldDB" id="A0A923NDE8"/>
<dbReference type="GO" id="GO:0005737">
    <property type="term" value="C:cytoplasm"/>
    <property type="evidence" value="ECO:0007669"/>
    <property type="project" value="UniProtKB-SubCell"/>
</dbReference>
<feature type="site" description="Important for substrate specificity" evidence="3">
    <location>
        <position position="172"/>
    </location>
</feature>